<dbReference type="Proteomes" id="UP000838412">
    <property type="component" value="Chromosome 4"/>
</dbReference>
<feature type="region of interest" description="Disordered" evidence="1">
    <location>
        <begin position="256"/>
        <end position="300"/>
    </location>
</feature>
<dbReference type="EMBL" id="OV696689">
    <property type="protein sequence ID" value="CAH1263965.1"/>
    <property type="molecule type" value="Genomic_DNA"/>
</dbReference>
<gene>
    <name evidence="2" type="primary">Hypp2810</name>
    <name evidence="2" type="ORF">BLAG_LOCUS18488</name>
</gene>
<feature type="region of interest" description="Disordered" evidence="1">
    <location>
        <begin position="129"/>
        <end position="156"/>
    </location>
</feature>
<sequence>MSDVGNTVLFYISEDDDFSPKTEAQDSDNEDSGTQTLYTVDDIEEGLRQFERERHGEVADQPKLPGSKGVEPISILEMVTKDAPVDEKLGAPRNDTDRLYTIEDILEALETDDGHLSLKDKQEKKISLRTEESKKTVKAMRDGCRKRMKEEERRFRKQTWRKYSLDSLNSDKMSTALSEEKQELVKKQGDKEKLSDRLPQLDGDKREGMTESDDKKVVSNAEKKIVNKAAASPVHERMGDVSKSLISATDSIVDGGHRYAPQAHSEFPEKKGKRAHGNGIRPSAPACKLAGTSSKVQMLD</sequence>
<reference evidence="2" key="1">
    <citation type="submission" date="2022-01" db="EMBL/GenBank/DDBJ databases">
        <authorList>
            <person name="Braso-Vives M."/>
        </authorList>
    </citation>
    <scope>NUCLEOTIDE SEQUENCE</scope>
</reference>
<organism evidence="2 3">
    <name type="scientific">Branchiostoma lanceolatum</name>
    <name type="common">Common lancelet</name>
    <name type="synonym">Amphioxus lanceolatum</name>
    <dbReference type="NCBI Taxonomy" id="7740"/>
    <lineage>
        <taxon>Eukaryota</taxon>
        <taxon>Metazoa</taxon>
        <taxon>Chordata</taxon>
        <taxon>Cephalochordata</taxon>
        <taxon>Leptocardii</taxon>
        <taxon>Amphioxiformes</taxon>
        <taxon>Branchiostomatidae</taxon>
        <taxon>Branchiostoma</taxon>
    </lineage>
</organism>
<feature type="region of interest" description="Disordered" evidence="1">
    <location>
        <begin position="12"/>
        <end position="37"/>
    </location>
</feature>
<feature type="compositionally biased region" description="Basic and acidic residues" evidence="1">
    <location>
        <begin position="178"/>
        <end position="196"/>
    </location>
</feature>
<evidence type="ECO:0000256" key="1">
    <source>
        <dbReference type="SAM" id="MobiDB-lite"/>
    </source>
</evidence>
<name>A0A8J9ZZF9_BRALA</name>
<evidence type="ECO:0000313" key="3">
    <source>
        <dbReference type="Proteomes" id="UP000838412"/>
    </source>
</evidence>
<feature type="compositionally biased region" description="Polar residues" evidence="1">
    <location>
        <begin position="168"/>
        <end position="177"/>
    </location>
</feature>
<feature type="compositionally biased region" description="Basic and acidic residues" evidence="1">
    <location>
        <begin position="129"/>
        <end position="154"/>
    </location>
</feature>
<keyword evidence="3" id="KW-1185">Reference proteome</keyword>
<feature type="compositionally biased region" description="Polar residues" evidence="1">
    <location>
        <begin position="291"/>
        <end position="300"/>
    </location>
</feature>
<dbReference type="OrthoDB" id="10008017at2759"/>
<evidence type="ECO:0000313" key="2">
    <source>
        <dbReference type="EMBL" id="CAH1263965.1"/>
    </source>
</evidence>
<proteinExistence type="predicted"/>
<accession>A0A8J9ZZF9</accession>
<feature type="region of interest" description="Disordered" evidence="1">
    <location>
        <begin position="168"/>
        <end position="217"/>
    </location>
</feature>
<dbReference type="AlphaFoldDB" id="A0A8J9ZZF9"/>
<protein>
    <submittedName>
        <fullName evidence="2">Hypp2810 protein</fullName>
    </submittedName>
</protein>
<feature type="compositionally biased region" description="Basic and acidic residues" evidence="1">
    <location>
        <begin position="202"/>
        <end position="217"/>
    </location>
</feature>